<dbReference type="Proteomes" id="UP001497497">
    <property type="component" value="Unassembled WGS sequence"/>
</dbReference>
<protein>
    <recommendedName>
        <fullName evidence="2">Rhodanese domain-containing protein</fullName>
    </recommendedName>
</protein>
<gene>
    <name evidence="3" type="ORF">GSLYS_00003533001</name>
</gene>
<feature type="domain" description="Rhodanese" evidence="2">
    <location>
        <begin position="388"/>
        <end position="458"/>
    </location>
</feature>
<dbReference type="PROSITE" id="PS50206">
    <property type="entry name" value="RHODANESE_3"/>
    <property type="match status" value="1"/>
</dbReference>
<dbReference type="AlphaFoldDB" id="A0AAV2H7D3"/>
<evidence type="ECO:0000313" key="4">
    <source>
        <dbReference type="Proteomes" id="UP001497497"/>
    </source>
</evidence>
<keyword evidence="4" id="KW-1185">Reference proteome</keyword>
<evidence type="ECO:0000313" key="3">
    <source>
        <dbReference type="EMBL" id="CAL1529378.1"/>
    </source>
</evidence>
<comment type="caution">
    <text evidence="3">The sequence shown here is derived from an EMBL/GenBank/DDBJ whole genome shotgun (WGS) entry which is preliminary data.</text>
</comment>
<reference evidence="3 4" key="1">
    <citation type="submission" date="2024-04" db="EMBL/GenBank/DDBJ databases">
        <authorList>
            <consortium name="Genoscope - CEA"/>
            <person name="William W."/>
        </authorList>
    </citation>
    <scope>NUCLEOTIDE SEQUENCE [LARGE SCALE GENOMIC DNA]</scope>
</reference>
<feature type="chain" id="PRO_5043651592" description="Rhodanese domain-containing protein" evidence="1">
    <location>
        <begin position="24"/>
        <end position="473"/>
    </location>
</feature>
<name>A0AAV2H7D3_LYMST</name>
<organism evidence="3 4">
    <name type="scientific">Lymnaea stagnalis</name>
    <name type="common">Great pond snail</name>
    <name type="synonym">Helix stagnalis</name>
    <dbReference type="NCBI Taxonomy" id="6523"/>
    <lineage>
        <taxon>Eukaryota</taxon>
        <taxon>Metazoa</taxon>
        <taxon>Spiralia</taxon>
        <taxon>Lophotrochozoa</taxon>
        <taxon>Mollusca</taxon>
        <taxon>Gastropoda</taxon>
        <taxon>Heterobranchia</taxon>
        <taxon>Euthyneura</taxon>
        <taxon>Panpulmonata</taxon>
        <taxon>Hygrophila</taxon>
        <taxon>Lymnaeoidea</taxon>
        <taxon>Lymnaeidae</taxon>
        <taxon>Lymnaea</taxon>
    </lineage>
</organism>
<accession>A0AAV2H7D3</accession>
<dbReference type="Gene3D" id="3.90.190.10">
    <property type="entry name" value="Protein tyrosine phosphatase superfamily"/>
    <property type="match status" value="2"/>
</dbReference>
<feature type="signal peptide" evidence="1">
    <location>
        <begin position="1"/>
        <end position="23"/>
    </location>
</feature>
<dbReference type="InterPro" id="IPR001763">
    <property type="entry name" value="Rhodanese-like_dom"/>
</dbReference>
<dbReference type="InterPro" id="IPR029021">
    <property type="entry name" value="Prot-tyrosine_phosphatase-like"/>
</dbReference>
<sequence length="473" mass="54084">MAISNTCETKLILIGFILHLYSSEFVVLADDSLIVGGSIRNIPSVFPSRLQWPGLHSPRKAWWAKEITPDFHVCGRLTERQIKYAAEAGFKSVVSLFTYPDEDIEDNFGGVHLPNTAEEQEIVEKIAELQFIALLDPMDEWASLETIEKFTAIVPHIKTPSLLHCDRGRTIAFVILLYMANQTRNNKDFQPRIHSKEFFEITAAMGLDFFSRLPLEVVAEVTGEPLATLDNKQVPRANNGPNDWLDYWVAHPVYLNWFTAGQIYKSHVLLLKEFEYKSVINLRPGVTENGVPSQEEVNLLNVKSYTGTYGNSHSKPRQSDERLRETLVKPNRPNIFISNTSQVNYERRNEEEFGDEIGYNSELEKEAFEKSGLSYFHLPFRYDVQLTAFEDFFREHKDTLLDIGKKGPVLVHCAIGLRAAMVAVLTAALQYNLSFDWALQRVKELGFGLSEETYPDVYKVYKDYLLSDVRVEL</sequence>
<evidence type="ECO:0000259" key="2">
    <source>
        <dbReference type="PROSITE" id="PS50206"/>
    </source>
</evidence>
<dbReference type="SUPFAM" id="SSF52799">
    <property type="entry name" value="(Phosphotyrosine protein) phosphatases II"/>
    <property type="match status" value="2"/>
</dbReference>
<keyword evidence="1" id="KW-0732">Signal</keyword>
<evidence type="ECO:0000256" key="1">
    <source>
        <dbReference type="SAM" id="SignalP"/>
    </source>
</evidence>
<dbReference type="EMBL" id="CAXITT010000047">
    <property type="protein sequence ID" value="CAL1529378.1"/>
    <property type="molecule type" value="Genomic_DNA"/>
</dbReference>
<proteinExistence type="predicted"/>